<dbReference type="Pfam" id="PF00291">
    <property type="entry name" value="PALP"/>
    <property type="match status" value="1"/>
</dbReference>
<dbReference type="GO" id="GO:0005737">
    <property type="term" value="C:cytoplasm"/>
    <property type="evidence" value="ECO:0007669"/>
    <property type="project" value="TreeGrafter"/>
</dbReference>
<evidence type="ECO:0000256" key="8">
    <source>
        <dbReference type="ARBA" id="ARBA00023239"/>
    </source>
</evidence>
<dbReference type="EMBL" id="VSSQ01067560">
    <property type="protein sequence ID" value="MPN19928.1"/>
    <property type="molecule type" value="Genomic_DNA"/>
</dbReference>
<dbReference type="SUPFAM" id="SSF53686">
    <property type="entry name" value="Tryptophan synthase beta subunit-like PLP-dependent enzymes"/>
    <property type="match status" value="1"/>
</dbReference>
<comment type="catalytic activity">
    <reaction evidence="9">
        <text>(1S,2R)-1-C-(indol-3-yl)glycerol 3-phosphate + L-serine = D-glyceraldehyde 3-phosphate + L-tryptophan + H2O</text>
        <dbReference type="Rhea" id="RHEA:10532"/>
        <dbReference type="ChEBI" id="CHEBI:15377"/>
        <dbReference type="ChEBI" id="CHEBI:33384"/>
        <dbReference type="ChEBI" id="CHEBI:57912"/>
        <dbReference type="ChEBI" id="CHEBI:58866"/>
        <dbReference type="ChEBI" id="CHEBI:59776"/>
        <dbReference type="EC" id="4.2.1.20"/>
    </reaction>
</comment>
<dbReference type="PANTHER" id="PTHR48077">
    <property type="entry name" value="TRYPTOPHAN SYNTHASE-RELATED"/>
    <property type="match status" value="1"/>
</dbReference>
<evidence type="ECO:0000256" key="2">
    <source>
        <dbReference type="ARBA" id="ARBA00004733"/>
    </source>
</evidence>
<evidence type="ECO:0000256" key="3">
    <source>
        <dbReference type="ARBA" id="ARBA00012043"/>
    </source>
</evidence>
<dbReference type="PANTHER" id="PTHR48077:SF3">
    <property type="entry name" value="TRYPTOPHAN SYNTHASE"/>
    <property type="match status" value="1"/>
</dbReference>
<evidence type="ECO:0000256" key="9">
    <source>
        <dbReference type="ARBA" id="ARBA00049047"/>
    </source>
</evidence>
<dbReference type="Gene3D" id="3.40.50.1100">
    <property type="match status" value="1"/>
</dbReference>
<organism evidence="11">
    <name type="scientific">bioreactor metagenome</name>
    <dbReference type="NCBI Taxonomy" id="1076179"/>
    <lineage>
        <taxon>unclassified sequences</taxon>
        <taxon>metagenomes</taxon>
        <taxon>ecological metagenomes</taxon>
    </lineage>
</organism>
<sequence length="209" mass="21865">MIGTVAGPHPYPAMVRDFQSVIGDESRRQILAKTGKLPAEVLACVGGGSNAIGIFNAFLNDKEVKLTGVEAGGKGVETGEHAASINGGRVGVLHGCKTYLLQNNDGQITDTYSVSAGLDYPGVSPEHAYFSDCGTATYTCITDDEAVAAFDLLARIEGIIPALESSHAVAQAIKSAKNYSEKGIIIVNLSGRGDKDMDNVKKYKASKNG</sequence>
<evidence type="ECO:0000313" key="11">
    <source>
        <dbReference type="EMBL" id="MPN19928.1"/>
    </source>
</evidence>
<keyword evidence="7" id="KW-0057">Aromatic amino acid biosynthesis</keyword>
<reference evidence="11" key="1">
    <citation type="submission" date="2019-08" db="EMBL/GenBank/DDBJ databases">
        <authorList>
            <person name="Kucharzyk K."/>
            <person name="Murdoch R.W."/>
            <person name="Higgins S."/>
            <person name="Loffler F."/>
        </authorList>
    </citation>
    <scope>NUCLEOTIDE SEQUENCE</scope>
</reference>
<accession>A0A645FZD9</accession>
<keyword evidence="5" id="KW-0822">Tryptophan biosynthesis</keyword>
<feature type="domain" description="Tryptophan synthase beta chain-like PALP" evidence="10">
    <location>
        <begin position="29"/>
        <end position="191"/>
    </location>
</feature>
<comment type="cofactor">
    <cofactor evidence="1">
        <name>pyridoxal 5'-phosphate</name>
        <dbReference type="ChEBI" id="CHEBI:597326"/>
    </cofactor>
</comment>
<dbReference type="InterPro" id="IPR036052">
    <property type="entry name" value="TrpB-like_PALP_sf"/>
</dbReference>
<gene>
    <name evidence="11" type="primary">trpB_63</name>
    <name evidence="11" type="ORF">SDC9_167303</name>
</gene>
<comment type="pathway">
    <text evidence="2">Amino-acid biosynthesis; L-tryptophan biosynthesis; L-tryptophan from chorismate: step 5/5.</text>
</comment>
<keyword evidence="8 11" id="KW-0456">Lyase</keyword>
<dbReference type="GO" id="GO:0004834">
    <property type="term" value="F:tryptophan synthase activity"/>
    <property type="evidence" value="ECO:0007669"/>
    <property type="project" value="UniProtKB-EC"/>
</dbReference>
<evidence type="ECO:0000259" key="10">
    <source>
        <dbReference type="Pfam" id="PF00291"/>
    </source>
</evidence>
<comment type="caution">
    <text evidence="11">The sequence shown here is derived from an EMBL/GenBank/DDBJ whole genome shotgun (WGS) entry which is preliminary data.</text>
</comment>
<protein>
    <recommendedName>
        <fullName evidence="3">tryptophan synthase</fullName>
        <ecNumber evidence="3">4.2.1.20</ecNumber>
    </recommendedName>
</protein>
<evidence type="ECO:0000256" key="5">
    <source>
        <dbReference type="ARBA" id="ARBA00022822"/>
    </source>
</evidence>
<evidence type="ECO:0000256" key="1">
    <source>
        <dbReference type="ARBA" id="ARBA00001933"/>
    </source>
</evidence>
<evidence type="ECO:0000256" key="7">
    <source>
        <dbReference type="ARBA" id="ARBA00023141"/>
    </source>
</evidence>
<keyword evidence="4" id="KW-0028">Amino-acid biosynthesis</keyword>
<evidence type="ECO:0000256" key="4">
    <source>
        <dbReference type="ARBA" id="ARBA00022605"/>
    </source>
</evidence>
<proteinExistence type="predicted"/>
<dbReference type="FunFam" id="3.40.50.1100:FF:000004">
    <property type="entry name" value="Tryptophan synthase beta chain"/>
    <property type="match status" value="1"/>
</dbReference>
<evidence type="ECO:0000256" key="6">
    <source>
        <dbReference type="ARBA" id="ARBA00022898"/>
    </source>
</evidence>
<dbReference type="InterPro" id="IPR001926">
    <property type="entry name" value="TrpB-like_PALP"/>
</dbReference>
<dbReference type="AlphaFoldDB" id="A0A645FZD9"/>
<name>A0A645FZD9_9ZZZZ</name>
<dbReference type="InterPro" id="IPR023026">
    <property type="entry name" value="Trp_synth_beta/beta-like"/>
</dbReference>
<keyword evidence="6" id="KW-0663">Pyridoxal phosphate</keyword>
<dbReference type="EC" id="4.2.1.20" evidence="3"/>